<evidence type="ECO:0000256" key="2">
    <source>
        <dbReference type="SAM" id="MobiDB-lite"/>
    </source>
</evidence>
<sequence>MENDILDSLEDLGYQGELLEETSFREAVKGGPSSPLFTSLVSWLAENLCKLENVEASVTSTSSAEEADTFELELCGLLSELQCPHESLTQGETINRFGNEKNRLLLLDFLTTELQAARITALKEETENKMETDEDSHWDLSSKYLRQICRALQLSKPPPNITAEMLFTKLESQARAAVSKSKHGVGTPLLKSNLSEQQWAKLAKINERMRNEYTLRRKMLLKRLDVTVQSFRWSDRAKGKEDTLASTFQPKRKALKADSGITLASLMAARDGTRQGGRPTEATPPPPEMPSFMKRTEGSRGGGRGRGRGRGGRVQGGWSNQGDKSRGSWSQDRGNSQGGFQDRGGYQADGYQGGGGGGGGGCGGIYQGGGGVDYQRGGHNGGYRGGGGHQRGGRRGRRY</sequence>
<organism evidence="3 4">
    <name type="scientific">Stichopus japonicus</name>
    <name type="common">Sea cucumber</name>
    <dbReference type="NCBI Taxonomy" id="307972"/>
    <lineage>
        <taxon>Eukaryota</taxon>
        <taxon>Metazoa</taxon>
        <taxon>Echinodermata</taxon>
        <taxon>Eleutherozoa</taxon>
        <taxon>Echinozoa</taxon>
        <taxon>Holothuroidea</taxon>
        <taxon>Aspidochirotacea</taxon>
        <taxon>Aspidochirotida</taxon>
        <taxon>Stichopodidae</taxon>
        <taxon>Apostichopus</taxon>
    </lineage>
</organism>
<dbReference type="OrthoDB" id="512356at2759"/>
<dbReference type="PANTHER" id="PTHR31353:SF1">
    <property type="entry name" value="PROTEIN FAM98B"/>
    <property type="match status" value="1"/>
</dbReference>
<evidence type="ECO:0008006" key="5">
    <source>
        <dbReference type="Google" id="ProtNLM"/>
    </source>
</evidence>
<proteinExistence type="inferred from homology"/>
<dbReference type="AlphaFoldDB" id="A0A2G8KXQ7"/>
<evidence type="ECO:0000313" key="3">
    <source>
        <dbReference type="EMBL" id="PIK52700.1"/>
    </source>
</evidence>
<gene>
    <name evidence="3" type="ORF">BSL78_10389</name>
</gene>
<dbReference type="PANTHER" id="PTHR31353">
    <property type="entry name" value="FAM98"/>
    <property type="match status" value="1"/>
</dbReference>
<dbReference type="InterPro" id="IPR018797">
    <property type="entry name" value="FAM98"/>
</dbReference>
<reference evidence="3 4" key="1">
    <citation type="journal article" date="2017" name="PLoS Biol.">
        <title>The sea cucumber genome provides insights into morphological evolution and visceral regeneration.</title>
        <authorList>
            <person name="Zhang X."/>
            <person name="Sun L."/>
            <person name="Yuan J."/>
            <person name="Sun Y."/>
            <person name="Gao Y."/>
            <person name="Zhang L."/>
            <person name="Li S."/>
            <person name="Dai H."/>
            <person name="Hamel J.F."/>
            <person name="Liu C."/>
            <person name="Yu Y."/>
            <person name="Liu S."/>
            <person name="Lin W."/>
            <person name="Guo K."/>
            <person name="Jin S."/>
            <person name="Xu P."/>
            <person name="Storey K.B."/>
            <person name="Huan P."/>
            <person name="Zhang T."/>
            <person name="Zhou Y."/>
            <person name="Zhang J."/>
            <person name="Lin C."/>
            <person name="Li X."/>
            <person name="Xing L."/>
            <person name="Huo D."/>
            <person name="Sun M."/>
            <person name="Wang L."/>
            <person name="Mercier A."/>
            <person name="Li F."/>
            <person name="Yang H."/>
            <person name="Xiang J."/>
        </authorList>
    </citation>
    <scope>NUCLEOTIDE SEQUENCE [LARGE SCALE GENOMIC DNA]</scope>
    <source>
        <strain evidence="3">Shaxun</strain>
        <tissue evidence="3">Muscle</tissue>
    </source>
</reference>
<comment type="similarity">
    <text evidence="1">Belongs to the FAM98 family.</text>
</comment>
<evidence type="ECO:0000313" key="4">
    <source>
        <dbReference type="Proteomes" id="UP000230750"/>
    </source>
</evidence>
<evidence type="ECO:0000256" key="1">
    <source>
        <dbReference type="ARBA" id="ARBA00007218"/>
    </source>
</evidence>
<protein>
    <recommendedName>
        <fullName evidence="5">Protein FAM98A</fullName>
    </recommendedName>
</protein>
<dbReference type="EMBL" id="MRZV01000316">
    <property type="protein sequence ID" value="PIK52700.1"/>
    <property type="molecule type" value="Genomic_DNA"/>
</dbReference>
<keyword evidence="4" id="KW-1185">Reference proteome</keyword>
<dbReference type="Proteomes" id="UP000230750">
    <property type="component" value="Unassembled WGS sequence"/>
</dbReference>
<feature type="compositionally biased region" description="Polar residues" evidence="2">
    <location>
        <begin position="318"/>
        <end position="339"/>
    </location>
</feature>
<comment type="caution">
    <text evidence="3">The sequence shown here is derived from an EMBL/GenBank/DDBJ whole genome shotgun (WGS) entry which is preliminary data.</text>
</comment>
<feature type="region of interest" description="Disordered" evidence="2">
    <location>
        <begin position="269"/>
        <end position="399"/>
    </location>
</feature>
<dbReference type="STRING" id="307972.A0A2G8KXQ7"/>
<feature type="compositionally biased region" description="Gly residues" evidence="2">
    <location>
        <begin position="351"/>
        <end position="390"/>
    </location>
</feature>
<name>A0A2G8KXQ7_STIJA</name>
<accession>A0A2G8KXQ7</accession>
<dbReference type="GO" id="GO:0072669">
    <property type="term" value="C:tRNA-splicing ligase complex"/>
    <property type="evidence" value="ECO:0007669"/>
    <property type="project" value="TreeGrafter"/>
</dbReference>
<dbReference type="Pfam" id="PF10239">
    <property type="entry name" value="DUF2465"/>
    <property type="match status" value="1"/>
</dbReference>